<sequence length="375" mass="41762">MAKQANAKKIGIVLNTAWNIVNFRLGLIKQLIADGHEVVAIAPADEYVPQIEALGARFLALNQLERKGSNPLREMKLCRELYKVFKQEQLDLVLLYTIKPNIYGALAAKWAGIPSICTVTGLGYTFLHDNMVSKLAQRLYKYAFKRASWVAFQNRDDRQLFIDRGLVAQEKSLLIPGSGINTQVFAPVEQQDKGAGFSFLFVGRLLKDKGVNELLEAARQLQQAQADAQIWVVGAMDPDNPACISAETLAQAQALGNLQYFGRSDKVKDFIGQADVVVLPSYREGLPRVMLEALAMGKAVLTTEVAGCRETVEEGQNGFMVPAKDADSLAKAMLKMYQLPKEQLEKMGAKGREMALERFDEQIIIQHYKRLIKEL</sequence>
<dbReference type="Pfam" id="PF13579">
    <property type="entry name" value="Glyco_trans_4_4"/>
    <property type="match status" value="1"/>
</dbReference>
<dbReference type="SUPFAM" id="SSF53756">
    <property type="entry name" value="UDP-Glycosyltransferase/glycogen phosphorylase"/>
    <property type="match status" value="1"/>
</dbReference>
<gene>
    <name evidence="3" type="ordered locus">SGRA_0722</name>
</gene>
<dbReference type="STRING" id="984262.SGRA_0722"/>
<evidence type="ECO:0000313" key="3">
    <source>
        <dbReference type="EMBL" id="AFC23461.1"/>
    </source>
</evidence>
<dbReference type="OrthoDB" id="9790710at2"/>
<dbReference type="PANTHER" id="PTHR12526">
    <property type="entry name" value="GLYCOSYLTRANSFERASE"/>
    <property type="match status" value="1"/>
</dbReference>
<dbReference type="Gene3D" id="3.40.50.2000">
    <property type="entry name" value="Glycogen Phosphorylase B"/>
    <property type="match status" value="2"/>
</dbReference>
<keyword evidence="3" id="KW-0808">Transferase</keyword>
<feature type="domain" description="Glycosyl transferase family 1" evidence="1">
    <location>
        <begin position="198"/>
        <end position="353"/>
    </location>
</feature>
<evidence type="ECO:0000259" key="2">
    <source>
        <dbReference type="Pfam" id="PF13579"/>
    </source>
</evidence>
<evidence type="ECO:0000259" key="1">
    <source>
        <dbReference type="Pfam" id="PF00534"/>
    </source>
</evidence>
<dbReference type="InterPro" id="IPR001296">
    <property type="entry name" value="Glyco_trans_1"/>
</dbReference>
<dbReference type="Pfam" id="PF00534">
    <property type="entry name" value="Glycos_transf_1"/>
    <property type="match status" value="1"/>
</dbReference>
<dbReference type="AlphaFoldDB" id="H6L1C0"/>
<keyword evidence="4" id="KW-1185">Reference proteome</keyword>
<dbReference type="EMBL" id="CP002831">
    <property type="protein sequence ID" value="AFC23461.1"/>
    <property type="molecule type" value="Genomic_DNA"/>
</dbReference>
<dbReference type="eggNOG" id="COG0438">
    <property type="taxonomic scope" value="Bacteria"/>
</dbReference>
<organism evidence="3 4">
    <name type="scientific">Saprospira grandis (strain Lewin)</name>
    <dbReference type="NCBI Taxonomy" id="984262"/>
    <lineage>
        <taxon>Bacteria</taxon>
        <taxon>Pseudomonadati</taxon>
        <taxon>Bacteroidota</taxon>
        <taxon>Saprospiria</taxon>
        <taxon>Saprospirales</taxon>
        <taxon>Saprospiraceae</taxon>
        <taxon>Saprospira</taxon>
    </lineage>
</organism>
<dbReference type="PANTHER" id="PTHR12526:SF638">
    <property type="entry name" value="SPORE COAT PROTEIN SA"/>
    <property type="match status" value="1"/>
</dbReference>
<protein>
    <submittedName>
        <fullName evidence="3">Glycosyl transferase group 1</fullName>
    </submittedName>
</protein>
<dbReference type="KEGG" id="sgn:SGRA_0722"/>
<dbReference type="GO" id="GO:0016757">
    <property type="term" value="F:glycosyltransferase activity"/>
    <property type="evidence" value="ECO:0007669"/>
    <property type="project" value="InterPro"/>
</dbReference>
<dbReference type="RefSeq" id="WP_014373704.1">
    <property type="nucleotide sequence ID" value="NC_016940.1"/>
</dbReference>
<evidence type="ECO:0000313" key="4">
    <source>
        <dbReference type="Proteomes" id="UP000007519"/>
    </source>
</evidence>
<accession>H6L1C0</accession>
<feature type="domain" description="Glycosyltransferase subfamily 4-like N-terminal" evidence="2">
    <location>
        <begin position="25"/>
        <end position="175"/>
    </location>
</feature>
<dbReference type="InterPro" id="IPR028098">
    <property type="entry name" value="Glyco_trans_4-like_N"/>
</dbReference>
<dbReference type="HOGENOM" id="CLU_009583_8_1_10"/>
<dbReference type="Proteomes" id="UP000007519">
    <property type="component" value="Chromosome"/>
</dbReference>
<name>H6L1C0_SAPGL</name>
<reference evidence="3 4" key="1">
    <citation type="journal article" date="2012" name="Stand. Genomic Sci.">
        <title>Complete genome sequencing and analysis of Saprospira grandis str. Lewin, a predatory marine bacterium.</title>
        <authorList>
            <person name="Saw J.H."/>
            <person name="Yuryev A."/>
            <person name="Kanbe M."/>
            <person name="Hou S."/>
            <person name="Young A.G."/>
            <person name="Aizawa S."/>
            <person name="Alam M."/>
        </authorList>
    </citation>
    <scope>NUCLEOTIDE SEQUENCE [LARGE SCALE GENOMIC DNA]</scope>
    <source>
        <strain evidence="3 4">Lewin</strain>
    </source>
</reference>
<dbReference type="CDD" id="cd03808">
    <property type="entry name" value="GT4_CapM-like"/>
    <property type="match status" value="1"/>
</dbReference>
<proteinExistence type="predicted"/>